<evidence type="ECO:0000259" key="18">
    <source>
        <dbReference type="PROSITE" id="PS50011"/>
    </source>
</evidence>
<dbReference type="FunFam" id="1.10.510.10:FF:000129">
    <property type="entry name" value="cysteine-rich receptor-like protein kinase 10"/>
    <property type="match status" value="1"/>
</dbReference>
<dbReference type="Gene3D" id="3.30.430.20">
    <property type="entry name" value="Gnk2 domain, C-X8-C-X2-C motif"/>
    <property type="match status" value="2"/>
</dbReference>
<dbReference type="EMBL" id="CM000851">
    <property type="protein sequence ID" value="KRH00538.1"/>
    <property type="molecule type" value="Genomic_DNA"/>
</dbReference>
<reference evidence="21" key="2">
    <citation type="submission" date="2018-02" db="UniProtKB">
        <authorList>
            <consortium name="EnsemblPlants"/>
        </authorList>
    </citation>
    <scope>IDENTIFICATION</scope>
    <source>
        <strain evidence="21">Williams 82</strain>
    </source>
</reference>
<evidence type="ECO:0000256" key="12">
    <source>
        <dbReference type="ARBA" id="ARBA00023170"/>
    </source>
</evidence>
<protein>
    <submittedName>
        <fullName evidence="20 21">Uncharacterized protein</fullName>
    </submittedName>
</protein>
<dbReference type="FunFam" id="3.30.430.20:FF:000003">
    <property type="entry name" value="Cysteine-rich RLK (RECEPTOR-like protein kinase) 10"/>
    <property type="match status" value="1"/>
</dbReference>
<evidence type="ECO:0000256" key="2">
    <source>
        <dbReference type="ARBA" id="ARBA00022527"/>
    </source>
</evidence>
<keyword evidence="22" id="KW-1185">Reference proteome</keyword>
<dbReference type="EnsemblPlants" id="KRH00538">
    <property type="protein sequence ID" value="KRH00538"/>
    <property type="gene ID" value="GLYMA_18G219300"/>
</dbReference>
<keyword evidence="3" id="KW-0808">Transferase</keyword>
<keyword evidence="10 16" id="KW-1133">Transmembrane helix</keyword>
<evidence type="ECO:0000313" key="22">
    <source>
        <dbReference type="Proteomes" id="UP000008827"/>
    </source>
</evidence>
<dbReference type="GO" id="GO:0009751">
    <property type="term" value="P:response to salicylic acid"/>
    <property type="evidence" value="ECO:0007669"/>
    <property type="project" value="UniProtKB-ARBA"/>
</dbReference>
<evidence type="ECO:0000256" key="6">
    <source>
        <dbReference type="ARBA" id="ARBA00022737"/>
    </source>
</evidence>
<feature type="signal peptide" evidence="17">
    <location>
        <begin position="1"/>
        <end position="26"/>
    </location>
</feature>
<dbReference type="SMART" id="SM00220">
    <property type="entry name" value="S_TKc"/>
    <property type="match status" value="1"/>
</dbReference>
<dbReference type="InterPro" id="IPR000719">
    <property type="entry name" value="Prot_kinase_dom"/>
</dbReference>
<dbReference type="InterPro" id="IPR017441">
    <property type="entry name" value="Protein_kinase_ATP_BS"/>
</dbReference>
<dbReference type="Pfam" id="PF07714">
    <property type="entry name" value="PK_Tyr_Ser-Thr"/>
    <property type="match status" value="1"/>
</dbReference>
<evidence type="ECO:0000259" key="19">
    <source>
        <dbReference type="PROSITE" id="PS51473"/>
    </source>
</evidence>
<evidence type="ECO:0000256" key="16">
    <source>
        <dbReference type="SAM" id="Phobius"/>
    </source>
</evidence>
<feature type="domain" description="Gnk2-homologous" evidence="19">
    <location>
        <begin position="146"/>
        <end position="253"/>
    </location>
</feature>
<dbReference type="PROSITE" id="PS50011">
    <property type="entry name" value="PROTEIN_KINASE_DOM"/>
    <property type="match status" value="1"/>
</dbReference>
<dbReference type="GO" id="GO:0004674">
    <property type="term" value="F:protein serine/threonine kinase activity"/>
    <property type="evidence" value="ECO:0000318"/>
    <property type="project" value="GO_Central"/>
</dbReference>
<dbReference type="InterPro" id="IPR038408">
    <property type="entry name" value="GNK2_sf"/>
</dbReference>
<dbReference type="GO" id="GO:0042742">
    <property type="term" value="P:defense response to bacterium"/>
    <property type="evidence" value="ECO:0000318"/>
    <property type="project" value="GO_Central"/>
</dbReference>
<comment type="subcellular location">
    <subcellularLocation>
        <location evidence="1">Membrane</location>
        <topology evidence="1">Single-pass membrane protein</topology>
    </subcellularLocation>
</comment>
<feature type="region of interest" description="Disordered" evidence="15">
    <location>
        <begin position="262"/>
        <end position="281"/>
    </location>
</feature>
<dbReference type="CDD" id="cd23509">
    <property type="entry name" value="Gnk2-like"/>
    <property type="match status" value="2"/>
</dbReference>
<keyword evidence="2" id="KW-0723">Serine/threonine-protein kinase</keyword>
<evidence type="ECO:0000256" key="10">
    <source>
        <dbReference type="ARBA" id="ARBA00022989"/>
    </source>
</evidence>
<evidence type="ECO:0000256" key="14">
    <source>
        <dbReference type="PROSITE-ProRule" id="PRU10141"/>
    </source>
</evidence>
<dbReference type="FunFam" id="3.30.200.20:FF:000727">
    <property type="entry name" value="Cysteine-rich RLK (RECEPTOR-like protein kinase) 23"/>
    <property type="match status" value="1"/>
</dbReference>
<evidence type="ECO:0000313" key="21">
    <source>
        <dbReference type="EnsemblPlants" id="KRH00538"/>
    </source>
</evidence>
<keyword evidence="7 14" id="KW-0547">Nucleotide-binding</keyword>
<dbReference type="InterPro" id="IPR011009">
    <property type="entry name" value="Kinase-like_dom_sf"/>
</dbReference>
<dbReference type="Pfam" id="PF01657">
    <property type="entry name" value="Stress-antifung"/>
    <property type="match status" value="2"/>
</dbReference>
<feature type="compositionally biased region" description="Pro residues" evidence="15">
    <location>
        <begin position="265"/>
        <end position="274"/>
    </location>
</feature>
<feature type="binding site" evidence="14">
    <location>
        <position position="376"/>
    </location>
    <ligand>
        <name>ATP</name>
        <dbReference type="ChEBI" id="CHEBI:30616"/>
    </ligand>
</feature>
<dbReference type="GO" id="GO:0005886">
    <property type="term" value="C:plasma membrane"/>
    <property type="evidence" value="ECO:0000318"/>
    <property type="project" value="GO_Central"/>
</dbReference>
<dbReference type="PANTHER" id="PTHR27002">
    <property type="entry name" value="RECEPTOR-LIKE SERINE/THREONINE-PROTEIN KINASE SD1-8"/>
    <property type="match status" value="1"/>
</dbReference>
<dbReference type="SUPFAM" id="SSF56112">
    <property type="entry name" value="Protein kinase-like (PK-like)"/>
    <property type="match status" value="1"/>
</dbReference>
<dbReference type="FunFam" id="3.30.430.20:FF:000012">
    <property type="entry name" value="Cysteine-rich receptor-like protein kinase 25"/>
    <property type="match status" value="1"/>
</dbReference>
<proteinExistence type="predicted"/>
<keyword evidence="4 16" id="KW-0812">Transmembrane</keyword>
<evidence type="ECO:0000256" key="7">
    <source>
        <dbReference type="ARBA" id="ARBA00022741"/>
    </source>
</evidence>
<keyword evidence="11 16" id="KW-0472">Membrane</keyword>
<dbReference type="GO" id="GO:0007165">
    <property type="term" value="P:signal transduction"/>
    <property type="evidence" value="ECO:0000318"/>
    <property type="project" value="GO_Central"/>
</dbReference>
<dbReference type="PROSITE" id="PS00107">
    <property type="entry name" value="PROTEIN_KINASE_ATP"/>
    <property type="match status" value="1"/>
</dbReference>
<dbReference type="AlphaFoldDB" id="K7MTY3"/>
<keyword evidence="8" id="KW-0418">Kinase</keyword>
<evidence type="ECO:0000256" key="4">
    <source>
        <dbReference type="ARBA" id="ARBA00022692"/>
    </source>
</evidence>
<evidence type="ECO:0000256" key="17">
    <source>
        <dbReference type="SAM" id="SignalP"/>
    </source>
</evidence>
<dbReference type="Gene3D" id="1.10.510.10">
    <property type="entry name" value="Transferase(Phosphotransferase) domain 1"/>
    <property type="match status" value="1"/>
</dbReference>
<dbReference type="GO" id="GO:0005524">
    <property type="term" value="F:ATP binding"/>
    <property type="evidence" value="ECO:0007669"/>
    <property type="project" value="UniProtKB-UniRule"/>
</dbReference>
<dbReference type="Gramene" id="KRH00538">
    <property type="protein sequence ID" value="KRH00538"/>
    <property type="gene ID" value="GLYMA_18G219300"/>
</dbReference>
<dbReference type="InterPro" id="IPR008271">
    <property type="entry name" value="Ser/Thr_kinase_AS"/>
</dbReference>
<keyword evidence="6" id="KW-0677">Repeat</keyword>
<dbReference type="OrthoDB" id="1360180at2759"/>
<dbReference type="Proteomes" id="UP000008827">
    <property type="component" value="Chromosome 18"/>
</dbReference>
<name>K7MTY3_SOYBN</name>
<feature type="transmembrane region" description="Helical" evidence="16">
    <location>
        <begin position="286"/>
        <end position="307"/>
    </location>
</feature>
<evidence type="ECO:0000313" key="20">
    <source>
        <dbReference type="EMBL" id="KRH00538.1"/>
    </source>
</evidence>
<sequence length="673" mass="75984">MASNSFMLVFLCVLVTLFNFATTTKAQNVDQVYFVSQSCSANKTTANSAYEKNLKTLLSSLSSNATTTLFYNNTVLGSTNTTSDTVYGLFMCRGDIPLRLCKECVANATQKLSSDQSCSLSKQAVMWYAECIVRYSNVGFFSTVSTSPEYSLYNPNDITDNSTNSFMNFLSNTINQTAEAAANSAKRFSTKEANLSQSQTLYCLAQCTEDLPPQNCTTCLAQAIRELPICCYAKQGGRVGFPSCNVWYELYPFYGLITDQTPSPTSTPLPPPPSSSSSGKGQPRNIILILTSSITLPGILFTFYYYFIRRKAKKNNKTILRKNFGHETSTIESLQFNLAIIETATNNFSHENKIGKGGFGEVYKGILIDGRPIAIKRLSRNSKQGVEEFKNEVLLIAKLQHRNLVTFIGFSLDQQEKILIYEYVPNKSLDFFLFDTKLENVLSWSKRYKIIRGIAQGIQYLHEHSRLKVIHRDLKPSNVLLDENMNPKISDFGLARIVEIDKEKGSTKRIIGTYGYMSPEYCMFGHFSEKSDVYSFGVMVLEIISGRKNIDSYESHQVNDGLRNFVWRHWMDETPLNILDPKLKENYSNIEVIRCIQIGLLCIQDYSEDRPTMMTIASYLSSHSVELPSPREPKFFLYHRIDPIAAHASSRQLANNSLPSSINEISISKFYPR</sequence>
<dbReference type="Gene3D" id="3.30.200.20">
    <property type="entry name" value="Phosphorylase Kinase, domain 1"/>
    <property type="match status" value="1"/>
</dbReference>
<dbReference type="InterPro" id="IPR002902">
    <property type="entry name" value="GNK2"/>
</dbReference>
<dbReference type="OMA" id="HQNCSAN"/>
<keyword evidence="5 17" id="KW-0732">Signal</keyword>
<evidence type="ECO:0000256" key="13">
    <source>
        <dbReference type="ARBA" id="ARBA00023180"/>
    </source>
</evidence>
<evidence type="ECO:0000256" key="1">
    <source>
        <dbReference type="ARBA" id="ARBA00004167"/>
    </source>
</evidence>
<dbReference type="CDD" id="cd14066">
    <property type="entry name" value="STKc_IRAK"/>
    <property type="match status" value="1"/>
</dbReference>
<organism evidence="20">
    <name type="scientific">Glycine max</name>
    <name type="common">Soybean</name>
    <name type="synonym">Glycine hispida</name>
    <dbReference type="NCBI Taxonomy" id="3847"/>
    <lineage>
        <taxon>Eukaryota</taxon>
        <taxon>Viridiplantae</taxon>
        <taxon>Streptophyta</taxon>
        <taxon>Embryophyta</taxon>
        <taxon>Tracheophyta</taxon>
        <taxon>Spermatophyta</taxon>
        <taxon>Magnoliopsida</taxon>
        <taxon>eudicotyledons</taxon>
        <taxon>Gunneridae</taxon>
        <taxon>Pentapetalae</taxon>
        <taxon>rosids</taxon>
        <taxon>fabids</taxon>
        <taxon>Fabales</taxon>
        <taxon>Fabaceae</taxon>
        <taxon>Papilionoideae</taxon>
        <taxon>50 kb inversion clade</taxon>
        <taxon>NPAAA clade</taxon>
        <taxon>indigoferoid/millettioid clade</taxon>
        <taxon>Phaseoleae</taxon>
        <taxon>Glycine</taxon>
        <taxon>Glycine subgen. Soja</taxon>
    </lineage>
</organism>
<keyword evidence="12" id="KW-0675">Receptor</keyword>
<evidence type="ECO:0000256" key="9">
    <source>
        <dbReference type="ARBA" id="ARBA00022840"/>
    </source>
</evidence>
<evidence type="ECO:0000256" key="8">
    <source>
        <dbReference type="ARBA" id="ARBA00022777"/>
    </source>
</evidence>
<dbReference type="SMR" id="K7MTY3"/>
<dbReference type="PaxDb" id="3847-GLYMA18G45140.2"/>
<gene>
    <name evidence="21" type="primary">CRK58</name>
    <name evidence="20" type="ORF">GLYMA_18G219300</name>
</gene>
<feature type="domain" description="Protein kinase" evidence="18">
    <location>
        <begin position="348"/>
        <end position="626"/>
    </location>
</feature>
<accession>K7MTY3</accession>
<dbReference type="RefSeq" id="XP_040867678.1">
    <property type="nucleotide sequence ID" value="XM_041011744.1"/>
</dbReference>
<dbReference type="InterPro" id="IPR001245">
    <property type="entry name" value="Ser-Thr/Tyr_kinase_cat_dom"/>
</dbReference>
<keyword evidence="13" id="KW-0325">Glycoprotein</keyword>
<feature type="chain" id="PRO_5014581906" evidence="17">
    <location>
        <begin position="27"/>
        <end position="673"/>
    </location>
</feature>
<evidence type="ECO:0000256" key="11">
    <source>
        <dbReference type="ARBA" id="ARBA00023136"/>
    </source>
</evidence>
<dbReference type="PROSITE" id="PS00108">
    <property type="entry name" value="PROTEIN_KINASE_ST"/>
    <property type="match status" value="1"/>
</dbReference>
<dbReference type="GO" id="GO:0009626">
    <property type="term" value="P:plant-type hypersensitive response"/>
    <property type="evidence" value="ECO:0000318"/>
    <property type="project" value="GO_Central"/>
</dbReference>
<reference evidence="20 21" key="1">
    <citation type="journal article" date="2010" name="Nature">
        <title>Genome sequence of the palaeopolyploid soybean.</title>
        <authorList>
            <person name="Schmutz J."/>
            <person name="Cannon S.B."/>
            <person name="Schlueter J."/>
            <person name="Ma J."/>
            <person name="Mitros T."/>
            <person name="Nelson W."/>
            <person name="Hyten D.L."/>
            <person name="Song Q."/>
            <person name="Thelen J.J."/>
            <person name="Cheng J."/>
            <person name="Xu D."/>
            <person name="Hellsten U."/>
            <person name="May G.D."/>
            <person name="Yu Y."/>
            <person name="Sakurai T."/>
            <person name="Umezawa T."/>
            <person name="Bhattacharyya M.K."/>
            <person name="Sandhu D."/>
            <person name="Valliyodan B."/>
            <person name="Lindquist E."/>
            <person name="Peto M."/>
            <person name="Grant D."/>
            <person name="Shu S."/>
            <person name="Goodstein D."/>
            <person name="Barry K."/>
            <person name="Futrell-Griggs M."/>
            <person name="Abernathy B."/>
            <person name="Du J."/>
            <person name="Tian Z."/>
            <person name="Zhu L."/>
            <person name="Gill N."/>
            <person name="Joshi T."/>
            <person name="Libault M."/>
            <person name="Sethuraman A."/>
            <person name="Zhang X.-C."/>
            <person name="Shinozaki K."/>
            <person name="Nguyen H.T."/>
            <person name="Wing R.A."/>
            <person name="Cregan P."/>
            <person name="Specht J."/>
            <person name="Grimwood J."/>
            <person name="Rokhsar D."/>
            <person name="Stacey G."/>
            <person name="Shoemaker R.C."/>
            <person name="Jackson S.A."/>
        </authorList>
    </citation>
    <scope>NUCLEOTIDE SEQUENCE [LARGE SCALE GENOMIC DNA]</scope>
    <source>
        <strain evidence="21">cv. Williams 82</strain>
        <tissue evidence="20">Callus</tissue>
    </source>
</reference>
<evidence type="ECO:0000256" key="15">
    <source>
        <dbReference type="SAM" id="MobiDB-lite"/>
    </source>
</evidence>
<evidence type="ECO:0000256" key="3">
    <source>
        <dbReference type="ARBA" id="ARBA00022679"/>
    </source>
</evidence>
<feature type="domain" description="Gnk2-homologous" evidence="19">
    <location>
        <begin position="32"/>
        <end position="140"/>
    </location>
</feature>
<dbReference type="GeneID" id="102661673"/>
<keyword evidence="9 14" id="KW-0067">ATP-binding</keyword>
<dbReference type="PROSITE" id="PS51473">
    <property type="entry name" value="GNK2"/>
    <property type="match status" value="2"/>
</dbReference>
<dbReference type="PANTHER" id="PTHR27002:SF847">
    <property type="entry name" value="CYSTEINE-RICH RECEPTOR-KINASE-LIKE PROTEIN"/>
    <property type="match status" value="1"/>
</dbReference>
<dbReference type="STRING" id="3847.K7MTY3"/>
<evidence type="ECO:0000256" key="5">
    <source>
        <dbReference type="ARBA" id="ARBA00022729"/>
    </source>
</evidence>
<reference evidence="20" key="3">
    <citation type="submission" date="2018-07" db="EMBL/GenBank/DDBJ databases">
        <title>WGS assembly of Glycine max.</title>
        <authorList>
            <person name="Schmutz J."/>
            <person name="Cannon S."/>
            <person name="Schlueter J."/>
            <person name="Ma J."/>
            <person name="Mitros T."/>
            <person name="Nelson W."/>
            <person name="Hyten D."/>
            <person name="Song Q."/>
            <person name="Thelen J."/>
            <person name="Cheng J."/>
            <person name="Xu D."/>
            <person name="Hellsten U."/>
            <person name="May G."/>
            <person name="Yu Y."/>
            <person name="Sakurai T."/>
            <person name="Umezawa T."/>
            <person name="Bhattacharyya M."/>
            <person name="Sandhu D."/>
            <person name="Valliyodan B."/>
            <person name="Lindquist E."/>
            <person name="Peto M."/>
            <person name="Grant D."/>
            <person name="Shu S."/>
            <person name="Goodstein D."/>
            <person name="Barry K."/>
            <person name="Futrell-Griggs M."/>
            <person name="Abernathy B."/>
            <person name="Du J."/>
            <person name="Tian Z."/>
            <person name="Zhu L."/>
            <person name="Gill N."/>
            <person name="Joshi T."/>
            <person name="Libault M."/>
            <person name="Sethuraman A."/>
            <person name="Zhang X."/>
            <person name="Shinozaki K."/>
            <person name="Nguyen H."/>
            <person name="Wing R."/>
            <person name="Cregan P."/>
            <person name="Specht J."/>
            <person name="Grimwood J."/>
            <person name="Rokhsar D."/>
            <person name="Stacey G."/>
            <person name="Shoemaker R."/>
            <person name="Jackson S."/>
        </authorList>
    </citation>
    <scope>NUCLEOTIDE SEQUENCE</scope>
    <source>
        <tissue evidence="20">Callus</tissue>
    </source>
</reference>